<gene>
    <name evidence="2" type="ORF">QBC33DRAFT_83993</name>
</gene>
<dbReference type="Proteomes" id="UP001244011">
    <property type="component" value="Unassembled WGS sequence"/>
</dbReference>
<dbReference type="GO" id="GO:0032511">
    <property type="term" value="P:late endosome to vacuole transport via multivesicular body sorting pathway"/>
    <property type="evidence" value="ECO:0007669"/>
    <property type="project" value="TreeGrafter"/>
</dbReference>
<evidence type="ECO:0000313" key="3">
    <source>
        <dbReference type="Proteomes" id="UP001244011"/>
    </source>
</evidence>
<evidence type="ECO:0000313" key="2">
    <source>
        <dbReference type="EMBL" id="KAK1766703.1"/>
    </source>
</evidence>
<feature type="region of interest" description="Disordered" evidence="1">
    <location>
        <begin position="397"/>
        <end position="488"/>
    </location>
</feature>
<comment type="caution">
    <text evidence="2">The sequence shown here is derived from an EMBL/GenBank/DDBJ whole genome shotgun (WGS) entry which is preliminary data.</text>
</comment>
<keyword evidence="3" id="KW-1185">Reference proteome</keyword>
<dbReference type="InterPro" id="IPR005024">
    <property type="entry name" value="Snf7_fam"/>
</dbReference>
<dbReference type="GeneID" id="85316318"/>
<feature type="compositionally biased region" description="Basic and acidic residues" evidence="1">
    <location>
        <begin position="397"/>
        <end position="435"/>
    </location>
</feature>
<dbReference type="GO" id="GO:0006900">
    <property type="term" value="P:vesicle budding from membrane"/>
    <property type="evidence" value="ECO:0007669"/>
    <property type="project" value="TreeGrafter"/>
</dbReference>
<name>A0AAJ0BY83_9PEZI</name>
<dbReference type="PANTHER" id="PTHR22761">
    <property type="entry name" value="CHARGED MULTIVESICULAR BODY PROTEIN"/>
    <property type="match status" value="1"/>
</dbReference>
<dbReference type="GO" id="GO:0000815">
    <property type="term" value="C:ESCRT III complex"/>
    <property type="evidence" value="ECO:0007669"/>
    <property type="project" value="TreeGrafter"/>
</dbReference>
<protein>
    <submittedName>
        <fullName evidence="2">Snf7 family protein</fullName>
    </submittedName>
</protein>
<organism evidence="2 3">
    <name type="scientific">Phialemonium atrogriseum</name>
    <dbReference type="NCBI Taxonomy" id="1093897"/>
    <lineage>
        <taxon>Eukaryota</taxon>
        <taxon>Fungi</taxon>
        <taxon>Dikarya</taxon>
        <taxon>Ascomycota</taxon>
        <taxon>Pezizomycotina</taxon>
        <taxon>Sordariomycetes</taxon>
        <taxon>Sordariomycetidae</taxon>
        <taxon>Cephalothecales</taxon>
        <taxon>Cephalothecaceae</taxon>
        <taxon>Phialemonium</taxon>
    </lineage>
</organism>
<dbReference type="PANTHER" id="PTHR22761:SF18">
    <property type="entry name" value="SORTING PROTEIN SNF7 FAMILY PROTEIN, PUTATIVE (AFU_ORTHOLOGUE AFUA_2G16692)-RELATED"/>
    <property type="match status" value="1"/>
</dbReference>
<dbReference type="EMBL" id="MU839010">
    <property type="protein sequence ID" value="KAK1766703.1"/>
    <property type="molecule type" value="Genomic_DNA"/>
</dbReference>
<evidence type="ECO:0000256" key="1">
    <source>
        <dbReference type="SAM" id="MobiDB-lite"/>
    </source>
</evidence>
<feature type="compositionally biased region" description="Polar residues" evidence="1">
    <location>
        <begin position="474"/>
        <end position="488"/>
    </location>
</feature>
<dbReference type="AlphaFoldDB" id="A0AAJ0BY83"/>
<dbReference type="RefSeq" id="XP_060282916.1">
    <property type="nucleotide sequence ID" value="XM_060433131.1"/>
</dbReference>
<dbReference type="GO" id="GO:0009898">
    <property type="term" value="C:cytoplasmic side of plasma membrane"/>
    <property type="evidence" value="ECO:0007669"/>
    <property type="project" value="TreeGrafter"/>
</dbReference>
<dbReference type="GO" id="GO:0005771">
    <property type="term" value="C:multivesicular body"/>
    <property type="evidence" value="ECO:0007669"/>
    <property type="project" value="TreeGrafter"/>
</dbReference>
<dbReference type="Pfam" id="PF03357">
    <property type="entry name" value="Snf7"/>
    <property type="match status" value="1"/>
</dbReference>
<sequence>MSGLPEYLVEHEPSFRKARLPALYSDFRPQRTLNPDGYQANISAWRRVLASIARSGLAPRPPKSATANLLVLDCDDRLLGALESKQYGRPLALGAVVADALAERELMPLRDFLAARESIYRRPAAWGVSPWAVASWVFRQLGVTDALRGGADRLPKAQLVVLANVEAAAKAFGDKVAGHTSRFERTFSKAHFRKTFAGQLMEGNTLSETDVDVLLTSLSRDKGVVLYDGETVKIKTPGADETALTEEDASVAQLKELLDYLNHQTTALNKRIAELGRSARDAVANKNRVVALAALRSKKLAESSLERRLATAGQLEEVAAKIEQASDNVQLVKVMESSGEALRSLNAAVGGAGRVEDVVDRLREQMDQADEVTSILAEGDAAAVDEGEIDHELALLEGEERRKEEEKERARLEAEKALKEAEQQREAEETRKRLEAIQAPKPLPEGQGQKGEVSSADQSPEALLEEAAEGLSRMSLNEAQPAQAQSET</sequence>
<dbReference type="Gene3D" id="6.10.140.1230">
    <property type="match status" value="1"/>
</dbReference>
<proteinExistence type="predicted"/>
<accession>A0AAJ0BY83</accession>
<reference evidence="2" key="1">
    <citation type="submission" date="2023-06" db="EMBL/GenBank/DDBJ databases">
        <title>Genome-scale phylogeny and comparative genomics of the fungal order Sordariales.</title>
        <authorList>
            <consortium name="Lawrence Berkeley National Laboratory"/>
            <person name="Hensen N."/>
            <person name="Bonometti L."/>
            <person name="Westerberg I."/>
            <person name="Brannstrom I.O."/>
            <person name="Guillou S."/>
            <person name="Cros-Aarteil S."/>
            <person name="Calhoun S."/>
            <person name="Haridas S."/>
            <person name="Kuo A."/>
            <person name="Mondo S."/>
            <person name="Pangilinan J."/>
            <person name="Riley R."/>
            <person name="Labutti K."/>
            <person name="Andreopoulos B."/>
            <person name="Lipzen A."/>
            <person name="Chen C."/>
            <person name="Yanf M."/>
            <person name="Daum C."/>
            <person name="Ng V."/>
            <person name="Clum A."/>
            <person name="Steindorff A."/>
            <person name="Ohm R."/>
            <person name="Martin F."/>
            <person name="Silar P."/>
            <person name="Natvig D."/>
            <person name="Lalanne C."/>
            <person name="Gautier V."/>
            <person name="Ament-Velasquez S.L."/>
            <person name="Kruys A."/>
            <person name="Hutchinson M.I."/>
            <person name="Powell A.J."/>
            <person name="Barry K."/>
            <person name="Miller A.N."/>
            <person name="Grigoriev I.V."/>
            <person name="Debuchy R."/>
            <person name="Gladieux P."/>
            <person name="Thoren M.H."/>
            <person name="Johannesson H."/>
        </authorList>
    </citation>
    <scope>NUCLEOTIDE SEQUENCE</scope>
    <source>
        <strain evidence="2">8032-3</strain>
    </source>
</reference>